<dbReference type="EMBL" id="JABXYK010000008">
    <property type="protein sequence ID" value="NVP56579.1"/>
    <property type="molecule type" value="Genomic_DNA"/>
</dbReference>
<evidence type="ECO:0000256" key="1">
    <source>
        <dbReference type="ARBA" id="ARBA00001974"/>
    </source>
</evidence>
<evidence type="ECO:0000313" key="6">
    <source>
        <dbReference type="Proteomes" id="UP000659172"/>
    </source>
</evidence>
<dbReference type="PRINTS" id="PR00757">
    <property type="entry name" value="AMINEOXDASEF"/>
</dbReference>
<dbReference type="SUPFAM" id="SSF51905">
    <property type="entry name" value="FAD/NAD(P)-binding domain"/>
    <property type="match status" value="1"/>
</dbReference>
<name>A0ABX2QJU1_9HYPH</name>
<dbReference type="InterPro" id="IPR036188">
    <property type="entry name" value="FAD/NAD-bd_sf"/>
</dbReference>
<dbReference type="SUPFAM" id="SSF54373">
    <property type="entry name" value="FAD-linked reductases, C-terminal domain"/>
    <property type="match status" value="1"/>
</dbReference>
<gene>
    <name evidence="5" type="ORF">HV823_15085</name>
</gene>
<comment type="cofactor">
    <cofactor evidence="1">
        <name>FAD</name>
        <dbReference type="ChEBI" id="CHEBI:57692"/>
    </cofactor>
</comment>
<dbReference type="PANTHER" id="PTHR43563:SF1">
    <property type="entry name" value="AMINE OXIDASE [FLAVIN-CONTAINING] B"/>
    <property type="match status" value="1"/>
</dbReference>
<dbReference type="RefSeq" id="WP_176950542.1">
    <property type="nucleotide sequence ID" value="NZ_JABXYK010000008.1"/>
</dbReference>
<comment type="caution">
    <text evidence="5">The sequence shown here is derived from an EMBL/GenBank/DDBJ whole genome shotgun (WGS) entry which is preliminary data.</text>
</comment>
<organism evidence="5 6">
    <name type="scientific">Mycoplana rhizolycopersici</name>
    <dbReference type="NCBI Taxonomy" id="2746702"/>
    <lineage>
        <taxon>Bacteria</taxon>
        <taxon>Pseudomonadati</taxon>
        <taxon>Pseudomonadota</taxon>
        <taxon>Alphaproteobacteria</taxon>
        <taxon>Hyphomicrobiales</taxon>
        <taxon>Rhizobiaceae</taxon>
        <taxon>Mycoplana</taxon>
    </lineage>
</organism>
<evidence type="ECO:0000259" key="4">
    <source>
        <dbReference type="Pfam" id="PF01593"/>
    </source>
</evidence>
<evidence type="ECO:0000256" key="2">
    <source>
        <dbReference type="ARBA" id="ARBA00005995"/>
    </source>
</evidence>
<comment type="similarity">
    <text evidence="2">Belongs to the flavin monoamine oxidase family.</text>
</comment>
<accession>A0ABX2QJU1</accession>
<dbReference type="PANTHER" id="PTHR43563">
    <property type="entry name" value="AMINE OXIDASE"/>
    <property type="match status" value="1"/>
</dbReference>
<dbReference type="InterPro" id="IPR050703">
    <property type="entry name" value="Flavin_MAO"/>
</dbReference>
<dbReference type="Pfam" id="PF01593">
    <property type="entry name" value="Amino_oxidase"/>
    <property type="match status" value="1"/>
</dbReference>
<keyword evidence="6" id="KW-1185">Reference proteome</keyword>
<dbReference type="InterPro" id="IPR001613">
    <property type="entry name" value="Flavin_amine_oxidase"/>
</dbReference>
<dbReference type="Gene3D" id="3.50.50.60">
    <property type="entry name" value="FAD/NAD(P)-binding domain"/>
    <property type="match status" value="1"/>
</dbReference>
<feature type="domain" description="Amine oxidase" evidence="4">
    <location>
        <begin position="14"/>
        <end position="417"/>
    </location>
</feature>
<dbReference type="Proteomes" id="UP000659172">
    <property type="component" value="Unassembled WGS sequence"/>
</dbReference>
<sequence>MAQHHDVIVVGAGFTGLSAAAMLAERGFDVAVLEAQMRVGGRAEAHTLADGARVDKGGQFVCDDMTNVMALIRRYGKTLVQTPVEGAFVVQPEIDAPDRAYAESRSLRLRMRALDPRDPAIGGMSVADWLAAQPVSTDAAKAFRSTVEGLWCRPIGELPLWYLVSNDRRITNRQSEIEYFVGETIHSLAEDMAAGLDGRVLTGRPVTRISARAERVQVQAGDLLFSARHVLVAVPPVAASRIGFEPDLPAALRRALSVWKSGAVIKALVRYPRPFWRQRGLSGMVSWLDPSGLFACDVSREGLGAALVVFVGGPLAIAAQAMPPAALEEMILAKLATALGETARTATAIAVRDWTGDAWSGGGYSDTVCDLRAQDAEDVLRAGAGRIRFACSELSPSYPGYIEGAIVAGRVAAEEIMAAVGQDAL</sequence>
<dbReference type="InterPro" id="IPR002937">
    <property type="entry name" value="Amino_oxidase"/>
</dbReference>
<evidence type="ECO:0000256" key="3">
    <source>
        <dbReference type="ARBA" id="ARBA00023002"/>
    </source>
</evidence>
<keyword evidence="3" id="KW-0560">Oxidoreductase</keyword>
<proteinExistence type="inferred from homology"/>
<evidence type="ECO:0000313" key="5">
    <source>
        <dbReference type="EMBL" id="NVP56579.1"/>
    </source>
</evidence>
<protein>
    <submittedName>
        <fullName evidence="5">FAD-dependent oxidoreductase</fullName>
    </submittedName>
</protein>
<reference evidence="5 6" key="1">
    <citation type="submission" date="2020-06" db="EMBL/GenBank/DDBJ databases">
        <title>Rhizobium sp.nov. isolated from the tomato plant.</title>
        <authorList>
            <person name="Thin K.K."/>
            <person name="Zhang X."/>
            <person name="He S."/>
        </authorList>
    </citation>
    <scope>NUCLEOTIDE SEQUENCE [LARGE SCALE GENOMIC DNA]</scope>
    <source>
        <strain evidence="5 6">DBTS2</strain>
    </source>
</reference>